<feature type="repeat" description="WD" evidence="4">
    <location>
        <begin position="138"/>
        <end position="179"/>
    </location>
</feature>
<gene>
    <name evidence="7" type="ORF">EAG_03744</name>
</gene>
<dbReference type="PRINTS" id="PR00320">
    <property type="entry name" value="GPROTEINBRPT"/>
</dbReference>
<keyword evidence="5" id="KW-0175">Coiled coil</keyword>
<evidence type="ECO:0000259" key="6">
    <source>
        <dbReference type="Pfam" id="PF04003"/>
    </source>
</evidence>
<feature type="repeat" description="WD" evidence="4">
    <location>
        <begin position="61"/>
        <end position="95"/>
    </location>
</feature>
<reference evidence="7 8" key="1">
    <citation type="journal article" date="2010" name="Science">
        <title>Genomic comparison of the ants Camponotus floridanus and Harpegnathos saltator.</title>
        <authorList>
            <person name="Bonasio R."/>
            <person name="Zhang G."/>
            <person name="Ye C."/>
            <person name="Mutti N.S."/>
            <person name="Fang X."/>
            <person name="Qin N."/>
            <person name="Donahue G."/>
            <person name="Yang P."/>
            <person name="Li Q."/>
            <person name="Li C."/>
            <person name="Zhang P."/>
            <person name="Huang Z."/>
            <person name="Berger S.L."/>
            <person name="Reinberg D."/>
            <person name="Wang J."/>
            <person name="Liebig J."/>
        </authorList>
    </citation>
    <scope>NUCLEOTIDE SEQUENCE [LARGE SCALE GENOMIC DNA]</scope>
    <source>
        <strain evidence="8">C129</strain>
    </source>
</reference>
<dbReference type="Pfam" id="PF25172">
    <property type="entry name" value="Beta-prop_WDR3_2nd"/>
    <property type="match status" value="1"/>
</dbReference>
<proteinExistence type="inferred from homology"/>
<feature type="repeat" description="WD" evidence="4">
    <location>
        <begin position="611"/>
        <end position="652"/>
    </location>
</feature>
<dbReference type="Gene3D" id="2.130.10.10">
    <property type="entry name" value="YVTN repeat-like/Quinoprotein amine dehydrogenase"/>
    <property type="match status" value="4"/>
</dbReference>
<evidence type="ECO:0000256" key="3">
    <source>
        <dbReference type="ARBA" id="ARBA00038229"/>
    </source>
</evidence>
<evidence type="ECO:0000313" key="8">
    <source>
        <dbReference type="Proteomes" id="UP000000311"/>
    </source>
</evidence>
<dbReference type="PROSITE" id="PS50082">
    <property type="entry name" value="WD_REPEATS_2"/>
    <property type="match status" value="7"/>
</dbReference>
<dbReference type="EMBL" id="GL444789">
    <property type="protein sequence ID" value="EFN60573.1"/>
    <property type="molecule type" value="Genomic_DNA"/>
</dbReference>
<dbReference type="GO" id="GO:0034388">
    <property type="term" value="C:Pwp2p-containing subcomplex of 90S preribosome"/>
    <property type="evidence" value="ECO:0007669"/>
    <property type="project" value="TreeGrafter"/>
</dbReference>
<dbReference type="InterPro" id="IPR036322">
    <property type="entry name" value="WD40_repeat_dom_sf"/>
</dbReference>
<dbReference type="InterPro" id="IPR051570">
    <property type="entry name" value="TBC1_cilium_biogenesis"/>
</dbReference>
<dbReference type="PANTHER" id="PTHR19853:SF0">
    <property type="entry name" value="WD REPEAT-CONTAINING PROTEIN 3"/>
    <property type="match status" value="1"/>
</dbReference>
<dbReference type="OMA" id="MNIPLTC"/>
<dbReference type="GO" id="GO:0030515">
    <property type="term" value="F:snoRNA binding"/>
    <property type="evidence" value="ECO:0007669"/>
    <property type="project" value="TreeGrafter"/>
</dbReference>
<dbReference type="InParanoid" id="E2B149"/>
<dbReference type="PROSITE" id="PS00678">
    <property type="entry name" value="WD_REPEATS_1"/>
    <property type="match status" value="3"/>
</dbReference>
<dbReference type="FunFam" id="2.130.10.10:FF:000157">
    <property type="entry name" value="WD repeat domain 3"/>
    <property type="match status" value="1"/>
</dbReference>
<dbReference type="Proteomes" id="UP000000311">
    <property type="component" value="Unassembled WGS sequence"/>
</dbReference>
<feature type="repeat" description="WD" evidence="4">
    <location>
        <begin position="180"/>
        <end position="213"/>
    </location>
</feature>
<dbReference type="FunCoup" id="E2B149">
    <property type="interactions" value="2184"/>
</dbReference>
<feature type="coiled-coil region" evidence="5">
    <location>
        <begin position="694"/>
        <end position="757"/>
    </location>
</feature>
<feature type="repeat" description="WD" evidence="4">
    <location>
        <begin position="96"/>
        <end position="129"/>
    </location>
</feature>
<evidence type="ECO:0000256" key="4">
    <source>
        <dbReference type="PROSITE-ProRule" id="PRU00221"/>
    </source>
</evidence>
<keyword evidence="8" id="KW-1185">Reference proteome</keyword>
<name>E2B149_CAMFO</name>
<dbReference type="GO" id="GO:0032040">
    <property type="term" value="C:small-subunit processome"/>
    <property type="evidence" value="ECO:0007669"/>
    <property type="project" value="TreeGrafter"/>
</dbReference>
<comment type="similarity">
    <text evidence="3">Belongs to the WD repeat WDR3/UTP12 family.</text>
</comment>
<keyword evidence="2" id="KW-0677">Repeat</keyword>
<evidence type="ECO:0000256" key="1">
    <source>
        <dbReference type="ARBA" id="ARBA00022574"/>
    </source>
</evidence>
<dbReference type="OrthoDB" id="407922at2759"/>
<evidence type="ECO:0000256" key="2">
    <source>
        <dbReference type="ARBA" id="ARBA00022737"/>
    </source>
</evidence>
<organism evidence="8">
    <name type="scientific">Camponotus floridanus</name>
    <name type="common">Florida carpenter ant</name>
    <dbReference type="NCBI Taxonomy" id="104421"/>
    <lineage>
        <taxon>Eukaryota</taxon>
        <taxon>Metazoa</taxon>
        <taxon>Ecdysozoa</taxon>
        <taxon>Arthropoda</taxon>
        <taxon>Hexapoda</taxon>
        <taxon>Insecta</taxon>
        <taxon>Pterygota</taxon>
        <taxon>Neoptera</taxon>
        <taxon>Endopterygota</taxon>
        <taxon>Hymenoptera</taxon>
        <taxon>Apocrita</taxon>
        <taxon>Aculeata</taxon>
        <taxon>Formicoidea</taxon>
        <taxon>Formicidae</taxon>
        <taxon>Formicinae</taxon>
        <taxon>Camponotus</taxon>
    </lineage>
</organism>
<dbReference type="AlphaFoldDB" id="E2B149"/>
<dbReference type="GO" id="GO:0030490">
    <property type="term" value="P:maturation of SSU-rRNA"/>
    <property type="evidence" value="ECO:0007669"/>
    <property type="project" value="TreeGrafter"/>
</dbReference>
<dbReference type="SUPFAM" id="SSF50978">
    <property type="entry name" value="WD40 repeat-like"/>
    <property type="match status" value="2"/>
</dbReference>
<dbReference type="InterPro" id="IPR007148">
    <property type="entry name" value="SSU_processome_Utp12"/>
</dbReference>
<dbReference type="SMART" id="SM00320">
    <property type="entry name" value="WD40"/>
    <property type="match status" value="11"/>
</dbReference>
<dbReference type="PANTHER" id="PTHR19853">
    <property type="entry name" value="WD REPEAT CONTAINING PROTEIN 3 WDR3"/>
    <property type="match status" value="1"/>
</dbReference>
<dbReference type="InterPro" id="IPR020472">
    <property type="entry name" value="WD40_PAC1"/>
</dbReference>
<dbReference type="Pfam" id="PF25173">
    <property type="entry name" value="Beta-prop_WDR3_1st"/>
    <property type="match status" value="1"/>
</dbReference>
<dbReference type="Pfam" id="PF04003">
    <property type="entry name" value="Utp12"/>
    <property type="match status" value="1"/>
</dbReference>
<keyword evidence="1 4" id="KW-0853">WD repeat</keyword>
<dbReference type="CDD" id="cd00200">
    <property type="entry name" value="WD40"/>
    <property type="match status" value="2"/>
</dbReference>
<dbReference type="InterPro" id="IPR019775">
    <property type="entry name" value="WD40_repeat_CS"/>
</dbReference>
<protein>
    <submittedName>
        <fullName evidence="7">WD repeat-containing protein 3</fullName>
    </submittedName>
</protein>
<feature type="domain" description="Small-subunit processome Utp12" evidence="6">
    <location>
        <begin position="812"/>
        <end position="913"/>
    </location>
</feature>
<accession>E2B149</accession>
<dbReference type="InterPro" id="IPR015943">
    <property type="entry name" value="WD40/YVTN_repeat-like_dom_sf"/>
</dbReference>
<evidence type="ECO:0000313" key="7">
    <source>
        <dbReference type="EMBL" id="EFN60573.1"/>
    </source>
</evidence>
<evidence type="ECO:0000256" key="5">
    <source>
        <dbReference type="SAM" id="Coils"/>
    </source>
</evidence>
<feature type="repeat" description="WD" evidence="4">
    <location>
        <begin position="569"/>
        <end position="610"/>
    </location>
</feature>
<dbReference type="STRING" id="104421.E2B149"/>
<dbReference type="PROSITE" id="PS50294">
    <property type="entry name" value="WD_REPEATS_REGION"/>
    <property type="match status" value="6"/>
</dbReference>
<sequence>MGLTKQYLRYVPAGNANIIVSPRCNVAFVTLENQEGRFVAAAACEHVYIWDLRLGEKKICVTRLAASPNKRHIAVGYADGTVKIFDLTTGENVSVFVGHKSEITALAYDTLGHRLATGSKDTDIIIWDVVAETGICRLTGHKGVITKLAFMREHNIIISSSKDTFVKFWDLDTEHNFKTLVGHRSEVWSFILVKDDQYLITGCNDKELRVWKITILDNKNIELDAAVSALDLDEENEESMEMDVDMKYPIRCKKIGGILRAGGGRVTSLEVDSTGKILGCHGAGNSIELFHLLPDDIVKNRFTKRLKKERHQAQQEENNTEELPNAPALRDEIKRLPIVQILGKPRGFDLIMGKGNELRICVGDNNNSIELYSLHTEEKKPEVKRLRSITAHGHRTDVRAICFSSDNLAFATVSGDSVKLWNRPTLACLRTVQCGYALAVTFVPGDRHLIVGLKDGKMLIIDIASGDILEEVPAHSKELWSVTLFPDLKGVASGGGDQTVKFWNFELIQDSDNQIKAKVLSVLHARTLKLEESVLCVRISPNNRFVAVSLLDSTIKIFFLDTFKFFVSLYGHKLPALCMDISSDSTLIATGSADRNIKIWGLDFGDCHKSIFAHDDSVTGLSFVPGTHYFFSSGKDGKIKQWDADIFRKIVTLHGHAGESWNCCISPNGVFVASCGSDKVVRLYEKTNEPLVLQDEAEDEREQQENELVTGETTTVLGQKQQTLPSRKTVNSEKATIKVLQQRLADMKKTLQRELKIPSSCIYILLIYQAELILECLEVSKQYEAELSTAVSDDKAPSLPLLMQAYNCTSTEDFLLETFKRVRASELEETLLLLPYSAASDILQRLPNLLKRDYHVELLVRLALCLIQAYHGPIIANQNLLPTLESVKKLAVEKISTLRDTIGFNLHGMMYTQRILEEREGIKFFRDATKSKEHKNKIRRNKEKAVKRAIMNL</sequence>
<feature type="repeat" description="WD" evidence="4">
    <location>
        <begin position="472"/>
        <end position="506"/>
    </location>
</feature>
<dbReference type="InterPro" id="IPR001680">
    <property type="entry name" value="WD40_rpt"/>
</dbReference>